<feature type="transmembrane region" description="Helical" evidence="2">
    <location>
        <begin position="246"/>
        <end position="269"/>
    </location>
</feature>
<feature type="transmembrane region" description="Helical" evidence="2">
    <location>
        <begin position="101"/>
        <end position="119"/>
    </location>
</feature>
<evidence type="ECO:0000313" key="5">
    <source>
        <dbReference type="Proteomes" id="UP000332933"/>
    </source>
</evidence>
<evidence type="ECO:0000313" key="4">
    <source>
        <dbReference type="EMBL" id="VFT94575.1"/>
    </source>
</evidence>
<feature type="transmembrane region" description="Helical" evidence="2">
    <location>
        <begin position="221"/>
        <end position="239"/>
    </location>
</feature>
<feature type="transmembrane region" description="Helical" evidence="2">
    <location>
        <begin position="275"/>
        <end position="294"/>
    </location>
</feature>
<feature type="transmembrane region" description="Helical" evidence="2">
    <location>
        <begin position="39"/>
        <end position="59"/>
    </location>
</feature>
<organism evidence="4 5">
    <name type="scientific">Aphanomyces stellatus</name>
    <dbReference type="NCBI Taxonomy" id="120398"/>
    <lineage>
        <taxon>Eukaryota</taxon>
        <taxon>Sar</taxon>
        <taxon>Stramenopiles</taxon>
        <taxon>Oomycota</taxon>
        <taxon>Saprolegniomycetes</taxon>
        <taxon>Saprolegniales</taxon>
        <taxon>Verrucalvaceae</taxon>
        <taxon>Aphanomyces</taxon>
    </lineage>
</organism>
<feature type="transmembrane region" description="Helical" evidence="2">
    <location>
        <begin position="71"/>
        <end position="95"/>
    </location>
</feature>
<keyword evidence="2" id="KW-0472">Membrane</keyword>
<keyword evidence="2" id="KW-0812">Transmembrane</keyword>
<dbReference type="EMBL" id="VJMH01006306">
    <property type="protein sequence ID" value="KAF0690816.1"/>
    <property type="molecule type" value="Genomic_DNA"/>
</dbReference>
<feature type="compositionally biased region" description="Polar residues" evidence="1">
    <location>
        <begin position="303"/>
        <end position="316"/>
    </location>
</feature>
<evidence type="ECO:0000313" key="3">
    <source>
        <dbReference type="EMBL" id="KAF0690816.1"/>
    </source>
</evidence>
<evidence type="ECO:0000256" key="1">
    <source>
        <dbReference type="SAM" id="MobiDB-lite"/>
    </source>
</evidence>
<dbReference type="SUPFAM" id="SSF103481">
    <property type="entry name" value="Multidrug resistance efflux transporter EmrE"/>
    <property type="match status" value="1"/>
</dbReference>
<dbReference type="InterPro" id="IPR037185">
    <property type="entry name" value="EmrE-like"/>
</dbReference>
<feature type="region of interest" description="Disordered" evidence="1">
    <location>
        <begin position="299"/>
        <end position="322"/>
    </location>
</feature>
<dbReference type="Proteomes" id="UP000332933">
    <property type="component" value="Unassembled WGS sequence"/>
</dbReference>
<sequence length="322" mass="34307">MLRPSTACALLSFVLTGLAPIYWKQLHEVSSVQVSLHRILWAFLLLFVVFVATQSTAAIHEIKTTPISWRFVGRHILSSFLLVASLYLTVAAVAASMILDLSLGLFLAPLVALLCQLVSQRDAAALRHWQWLSIALACVGVVADAIAARAFPAFPLSIALTTGAYAYLKKTAANTSTNHSMKLVGETLELGLASIPALVVLVMTDKSTLTFLHGLPWTTDVLLVGGGVVLTACPLLLLAQTSAPDVAAILAVLQFTTPVVQFVVGVVGYGEACGLARLAGFGLVWISLYLFTAYNTHSEKPKTPTTAANEKGSTYRSLEATI</sequence>
<gene>
    <name evidence="4" type="primary">Aste57867_17832</name>
    <name evidence="3" type="ORF">As57867_017771</name>
    <name evidence="4" type="ORF">ASTE57867_17832</name>
</gene>
<protein>
    <submittedName>
        <fullName evidence="4">Aste57867_17832 protein</fullName>
    </submittedName>
</protein>
<reference evidence="3" key="2">
    <citation type="submission" date="2019-06" db="EMBL/GenBank/DDBJ databases">
        <title>Genomics analysis of Aphanomyces spp. identifies a new class of oomycete effector associated with host adaptation.</title>
        <authorList>
            <person name="Gaulin E."/>
        </authorList>
    </citation>
    <scope>NUCLEOTIDE SEQUENCE</scope>
    <source>
        <strain evidence="3">CBS 578.67</strain>
    </source>
</reference>
<feature type="transmembrane region" description="Helical" evidence="2">
    <location>
        <begin position="131"/>
        <end position="151"/>
    </location>
</feature>
<dbReference type="EMBL" id="CAADRA010006327">
    <property type="protein sequence ID" value="VFT94575.1"/>
    <property type="molecule type" value="Genomic_DNA"/>
</dbReference>
<evidence type="ECO:0000256" key="2">
    <source>
        <dbReference type="SAM" id="Phobius"/>
    </source>
</evidence>
<reference evidence="4 5" key="1">
    <citation type="submission" date="2019-03" db="EMBL/GenBank/DDBJ databases">
        <authorList>
            <person name="Gaulin E."/>
            <person name="Dumas B."/>
        </authorList>
    </citation>
    <scope>NUCLEOTIDE SEQUENCE [LARGE SCALE GENOMIC DNA]</scope>
    <source>
        <strain evidence="4">CBS 568.67</strain>
    </source>
</reference>
<accession>A0A485LA87</accession>
<keyword evidence="5" id="KW-1185">Reference proteome</keyword>
<proteinExistence type="predicted"/>
<name>A0A485LA87_9STRA</name>
<keyword evidence="2" id="KW-1133">Transmembrane helix</keyword>
<dbReference type="AlphaFoldDB" id="A0A485LA87"/>